<comment type="similarity">
    <text evidence="2">Belongs to the HdrA family.</text>
</comment>
<name>A0A2T0AQR6_9FIRM</name>
<dbReference type="Pfam" id="PF02662">
    <property type="entry name" value="FlpD"/>
    <property type="match status" value="1"/>
</dbReference>
<keyword evidence="4" id="KW-0479">Metal-binding</keyword>
<keyword evidence="5" id="KW-0285">Flavoprotein</keyword>
<dbReference type="InterPro" id="IPR017900">
    <property type="entry name" value="4Fe4S_Fe_S_CS"/>
</dbReference>
<dbReference type="GO" id="GO:0016491">
    <property type="term" value="F:oxidoreductase activity"/>
    <property type="evidence" value="ECO:0007669"/>
    <property type="project" value="UniProtKB-KW"/>
</dbReference>
<evidence type="ECO:0000256" key="7">
    <source>
        <dbReference type="ARBA" id="ARBA00023004"/>
    </source>
</evidence>
<dbReference type="PANTHER" id="PTHR43498:SF1">
    <property type="entry name" value="COB--COM HETERODISULFIDE REDUCTASE IRON-SULFUR SUBUNIT A"/>
    <property type="match status" value="1"/>
</dbReference>
<protein>
    <submittedName>
        <fullName evidence="10">Ferredoxin 7Fe</fullName>
    </submittedName>
</protein>
<keyword evidence="11" id="KW-1185">Reference proteome</keyword>
<dbReference type="InterPro" id="IPR017896">
    <property type="entry name" value="4Fe4S_Fe-S-bd"/>
</dbReference>
<dbReference type="Pfam" id="PF07992">
    <property type="entry name" value="Pyr_redox_2"/>
    <property type="match status" value="2"/>
</dbReference>
<keyword evidence="6" id="KW-0560">Oxidoreductase</keyword>
<feature type="domain" description="4Fe-4S ferredoxin-type" evidence="9">
    <location>
        <begin position="868"/>
        <end position="896"/>
    </location>
</feature>
<evidence type="ECO:0000256" key="1">
    <source>
        <dbReference type="ARBA" id="ARBA00001974"/>
    </source>
</evidence>
<comment type="cofactor">
    <cofactor evidence="1">
        <name>FAD</name>
        <dbReference type="ChEBI" id="CHEBI:57692"/>
    </cofactor>
</comment>
<keyword evidence="7" id="KW-0408">Iron</keyword>
<dbReference type="Pfam" id="PF00037">
    <property type="entry name" value="Fer4"/>
    <property type="match status" value="1"/>
</dbReference>
<dbReference type="EMBL" id="PVXM01000032">
    <property type="protein sequence ID" value="PRR71774.1"/>
    <property type="molecule type" value="Genomic_DNA"/>
</dbReference>
<evidence type="ECO:0000256" key="8">
    <source>
        <dbReference type="ARBA" id="ARBA00023014"/>
    </source>
</evidence>
<evidence type="ECO:0000256" key="6">
    <source>
        <dbReference type="ARBA" id="ARBA00023002"/>
    </source>
</evidence>
<dbReference type="GO" id="GO:0046872">
    <property type="term" value="F:metal ion binding"/>
    <property type="evidence" value="ECO:0007669"/>
    <property type="project" value="UniProtKB-KW"/>
</dbReference>
<dbReference type="SUPFAM" id="SSF54862">
    <property type="entry name" value="4Fe-4S ferredoxins"/>
    <property type="match status" value="1"/>
</dbReference>
<dbReference type="GO" id="GO:0051539">
    <property type="term" value="F:4 iron, 4 sulfur cluster binding"/>
    <property type="evidence" value="ECO:0007669"/>
    <property type="project" value="UniProtKB-KW"/>
</dbReference>
<dbReference type="AlphaFoldDB" id="A0A2T0AQR6"/>
<organism evidence="10 11">
    <name type="scientific">Neomoorella humiferrea</name>
    <dbReference type="NCBI Taxonomy" id="676965"/>
    <lineage>
        <taxon>Bacteria</taxon>
        <taxon>Bacillati</taxon>
        <taxon>Bacillota</taxon>
        <taxon>Clostridia</taxon>
        <taxon>Neomoorellales</taxon>
        <taxon>Neomoorellaceae</taxon>
        <taxon>Neomoorella</taxon>
    </lineage>
</organism>
<evidence type="ECO:0000313" key="11">
    <source>
        <dbReference type="Proteomes" id="UP000238415"/>
    </source>
</evidence>
<dbReference type="InterPro" id="IPR003813">
    <property type="entry name" value="MvhD/FlpD"/>
</dbReference>
<sequence>MDKESILPVAVLGAGIAGVQAAIDLSRLNYKVILIERADRPGGKLAVLPKTFPTNDCSACALTPQDGFFCIRSPYFLRLAGEDRIVLLTGAEVKKVSGEPGHYYLYLSRNGREEVIEAAAVILCPGYEEYLPPVLKVRYGYGRYDGVLTGLELERQLAANGYPRRFPDDAPVEQVAFIQCAGSRDPAGGAPYCSAVCCMYALKEAMMLYESAVASNLPLPKITIFYMDLRTYGKTYQEYLDKARKKYGLRLVRSRIHSIVQYPGESRLLIRYVEEDGRVNFEEFDLAVLATGLRPPDGARDLAGAFGIAVEPYGFCQFTSLNPSTTTREGIFFGGAFGGPCDVIDAVNQGSAAAAACASWLKKTGFPSRTAAVKTSCPVINDTGEALRMGVFICTCDILSTGLDLHELEEYSRKLPGVAVVEKINLCDEGRKEHLMRAVKEHRLNGLVLAACSARALEPMVNTFLEQAGLPANAARTVNVLEHAARLYNGRKDRATQKAKELLGTAAAMIGAAPPVTVEEETITPAALVVGGGVAGMTAALTLAELGCDVHLVEKEGILGGNARRLRHTLQGVNVKEYLDELIGQVREHPRIRVHLNACVRAVSGGPGNFTTEIEIEDKTREVIDHGVTVIAIGAEEKKPRQYLYGNHQAVMTGLALEEALGAGKLSADNLQQVVFIQCVESRDDGHPYCSRVCCGTAIKNALELKRRNPDVKVYVINRDIMTYGLQEQWYEAARAAGVLFLRYNPDTPPEVAPLNTGTDGKVQIRVKDSILDEVITIEADLLILSTGMEPRADSREVASLYNVSLDDNGFFASEHPKLKTVETAVPGIFTCGLAESPKNLEETIASARAAAVKAAALVLRERRLLPARVARVEGDCAACLTCVRVCPYGAPAIQEHRSYIDPLLCRGCGACVAACPARAITLTGYSHEEVEAGIKTLAKTNRTNSSTIVFTCSYCAYANFENAVGWECQKDVSVIQVPCLSRIGTLEVLKALEAGAAEIILTGCVEGQCHFRPARAFGSRKAMPEPMFCQEQAWRRVRKILGEIGMDAETVKVWRLPPPMPDNNRNLAGCLG</sequence>
<comment type="caution">
    <text evidence="10">The sequence shown here is derived from an EMBL/GenBank/DDBJ whole genome shotgun (WGS) entry which is preliminary data.</text>
</comment>
<proteinExistence type="inferred from homology"/>
<dbReference type="PANTHER" id="PTHR43498">
    <property type="entry name" value="FERREDOXIN:COB-COM HETERODISULFIDE REDUCTASE SUBUNIT A"/>
    <property type="match status" value="1"/>
</dbReference>
<keyword evidence="3" id="KW-0004">4Fe-4S</keyword>
<evidence type="ECO:0000256" key="2">
    <source>
        <dbReference type="ARBA" id="ARBA00006561"/>
    </source>
</evidence>
<keyword evidence="8" id="KW-0411">Iron-sulfur</keyword>
<reference evidence="10 11" key="1">
    <citation type="submission" date="2018-03" db="EMBL/GenBank/DDBJ databases">
        <title>Genome sequence of Moorella humiferrea DSM 23265.</title>
        <authorList>
            <person name="Poehlein A."/>
            <person name="Daniel R."/>
        </authorList>
    </citation>
    <scope>NUCLEOTIDE SEQUENCE [LARGE SCALE GENOMIC DNA]</scope>
    <source>
        <strain evidence="10 11">DSM 23265</strain>
    </source>
</reference>
<dbReference type="InterPro" id="IPR039650">
    <property type="entry name" value="HdrA-like"/>
</dbReference>
<dbReference type="OrthoDB" id="10014at2"/>
<dbReference type="PROSITE" id="PS00198">
    <property type="entry name" value="4FE4S_FER_1"/>
    <property type="match status" value="1"/>
</dbReference>
<dbReference type="SUPFAM" id="SSF51905">
    <property type="entry name" value="FAD/NAD(P)-binding domain"/>
    <property type="match status" value="1"/>
</dbReference>
<dbReference type="Proteomes" id="UP000238415">
    <property type="component" value="Unassembled WGS sequence"/>
</dbReference>
<evidence type="ECO:0000256" key="4">
    <source>
        <dbReference type="ARBA" id="ARBA00022723"/>
    </source>
</evidence>
<evidence type="ECO:0000313" key="10">
    <source>
        <dbReference type="EMBL" id="PRR71774.1"/>
    </source>
</evidence>
<keyword evidence="5" id="KW-0274">FAD</keyword>
<dbReference type="Gene3D" id="3.50.50.60">
    <property type="entry name" value="FAD/NAD(P)-binding domain"/>
    <property type="match status" value="3"/>
</dbReference>
<evidence type="ECO:0000256" key="5">
    <source>
        <dbReference type="ARBA" id="ARBA00022827"/>
    </source>
</evidence>
<accession>A0A2T0AQR6</accession>
<dbReference type="PROSITE" id="PS51379">
    <property type="entry name" value="4FE4S_FER_2"/>
    <property type="match status" value="2"/>
</dbReference>
<dbReference type="InterPro" id="IPR023753">
    <property type="entry name" value="FAD/NAD-binding_dom"/>
</dbReference>
<evidence type="ECO:0000256" key="3">
    <source>
        <dbReference type="ARBA" id="ARBA00022485"/>
    </source>
</evidence>
<gene>
    <name evidence="10" type="primary">fdxA</name>
    <name evidence="10" type="ORF">MOHU_16030</name>
</gene>
<dbReference type="SUPFAM" id="SSF51971">
    <property type="entry name" value="Nucleotide-binding domain"/>
    <property type="match status" value="1"/>
</dbReference>
<evidence type="ECO:0000259" key="9">
    <source>
        <dbReference type="PROSITE" id="PS51379"/>
    </source>
</evidence>
<dbReference type="InterPro" id="IPR036188">
    <property type="entry name" value="FAD/NAD-bd_sf"/>
</dbReference>
<feature type="domain" description="4Fe-4S ferredoxin-type" evidence="9">
    <location>
        <begin position="897"/>
        <end position="926"/>
    </location>
</feature>
<dbReference type="PRINTS" id="PR00411">
    <property type="entry name" value="PNDRDTASEI"/>
</dbReference>
<dbReference type="Gene3D" id="3.30.70.20">
    <property type="match status" value="1"/>
</dbReference>
<dbReference type="Gene3D" id="3.40.50.720">
    <property type="entry name" value="NAD(P)-binding Rossmann-like Domain"/>
    <property type="match status" value="1"/>
</dbReference>